<protein>
    <submittedName>
        <fullName evidence="1">Uncharacterized protein</fullName>
    </submittedName>
</protein>
<dbReference type="OrthoDB" id="3000060at2759"/>
<keyword evidence="2" id="KW-1185">Reference proteome</keyword>
<dbReference type="AlphaFoldDB" id="A0A5N7B9C4"/>
<accession>A0A5N7B9C4</accession>
<dbReference type="EMBL" id="ML736209">
    <property type="protein sequence ID" value="KAE8378349.1"/>
    <property type="molecule type" value="Genomic_DNA"/>
</dbReference>
<sequence length="576" mass="65990">MATTNQGFYPISRESGAIYPYTDLAFLTFHPPDVPVRSRIVAVCGISDDKNLAGPKDDGWFISDFFLFYHLLQPPYGHRSNQIWMLCESPRRLVEKYKEYAHGNPRNERRVVLDQTMLPAIDSAQNLRIVPKGDLGERFVKTVEEQARLAFVYSETLILLVFGHGDKDSHGVYLGGRSPQNEKFILKIDRLKRCFPPQLQVTLLMTSCYSGGWLVQPSVNHKMHLNVTGLAASGPGKETRSWSMSKSVGRACGSTVATAIVQQLIEVEEVKEYDEDYDDRKQPRRHDTYFDFVRSIYQHATKLDPFMSDQEMHFSAQDDDWELHWQQRTGIPLVTFRERWRSLRSVQPSGTQAHSTAEGHISSRKVGALQLETQRAIDEYRRSEPPSARWASNVAVHGRIWGFEHGTISEEMIQYLLGILTCRLNMTYEVDEFVEAIGLKFQSCFGFQVDGYRFDTAKRMIYDRATHLLFRSGLFTTPCEHPDFLKPLRFLAIVIAETCQFEEIDEKVNMLQKFARAKELHVLPYVRGHSILEDDEVKKKKNAFLSAMQALGHKVHVKAFAIAPKNLRSTNYAAPI</sequence>
<organism evidence="1 2">
    <name type="scientific">Aspergillus bertholletiae</name>
    <dbReference type="NCBI Taxonomy" id="1226010"/>
    <lineage>
        <taxon>Eukaryota</taxon>
        <taxon>Fungi</taxon>
        <taxon>Dikarya</taxon>
        <taxon>Ascomycota</taxon>
        <taxon>Pezizomycotina</taxon>
        <taxon>Eurotiomycetes</taxon>
        <taxon>Eurotiomycetidae</taxon>
        <taxon>Eurotiales</taxon>
        <taxon>Aspergillaceae</taxon>
        <taxon>Aspergillus</taxon>
        <taxon>Aspergillus subgen. Circumdati</taxon>
    </lineage>
</organism>
<evidence type="ECO:0000313" key="1">
    <source>
        <dbReference type="EMBL" id="KAE8378349.1"/>
    </source>
</evidence>
<gene>
    <name evidence="1" type="ORF">BDV26DRAFT_261773</name>
</gene>
<evidence type="ECO:0000313" key="2">
    <source>
        <dbReference type="Proteomes" id="UP000326198"/>
    </source>
</evidence>
<name>A0A5N7B9C4_9EURO</name>
<dbReference type="Proteomes" id="UP000326198">
    <property type="component" value="Unassembled WGS sequence"/>
</dbReference>
<reference evidence="1 2" key="1">
    <citation type="submission" date="2019-04" db="EMBL/GenBank/DDBJ databases">
        <title>Friends and foes A comparative genomics studyof 23 Aspergillus species from section Flavi.</title>
        <authorList>
            <consortium name="DOE Joint Genome Institute"/>
            <person name="Kjaerbolling I."/>
            <person name="Vesth T."/>
            <person name="Frisvad J.C."/>
            <person name="Nybo J.L."/>
            <person name="Theobald S."/>
            <person name="Kildgaard S."/>
            <person name="Isbrandt T."/>
            <person name="Kuo A."/>
            <person name="Sato A."/>
            <person name="Lyhne E.K."/>
            <person name="Kogle M.E."/>
            <person name="Wiebenga A."/>
            <person name="Kun R.S."/>
            <person name="Lubbers R.J."/>
            <person name="Makela M.R."/>
            <person name="Barry K."/>
            <person name="Chovatia M."/>
            <person name="Clum A."/>
            <person name="Daum C."/>
            <person name="Haridas S."/>
            <person name="He G."/>
            <person name="LaButti K."/>
            <person name="Lipzen A."/>
            <person name="Mondo S."/>
            <person name="Riley R."/>
            <person name="Salamov A."/>
            <person name="Simmons B.A."/>
            <person name="Magnuson J.K."/>
            <person name="Henrissat B."/>
            <person name="Mortensen U.H."/>
            <person name="Larsen T.O."/>
            <person name="Devries R.P."/>
            <person name="Grigoriev I.V."/>
            <person name="Machida M."/>
            <person name="Baker S.E."/>
            <person name="Andersen M.R."/>
        </authorList>
    </citation>
    <scope>NUCLEOTIDE SEQUENCE [LARGE SCALE GENOMIC DNA]</scope>
    <source>
        <strain evidence="1 2">IBT 29228</strain>
    </source>
</reference>
<proteinExistence type="predicted"/>